<dbReference type="AlphaFoldDB" id="A0AA88CAE9"/>
<accession>A0AA88CAE9</accession>
<reference evidence="1" key="2">
    <citation type="submission" date="2022-12" db="EMBL/GenBank/DDBJ databases">
        <authorList>
            <person name="Sun Q."/>
            <person name="Kim S."/>
        </authorList>
    </citation>
    <scope>NUCLEOTIDE SEQUENCE</scope>
    <source>
        <strain evidence="1">KCTC 12344</strain>
    </source>
</reference>
<reference evidence="1" key="1">
    <citation type="journal article" date="2014" name="Int. J. Syst. Evol. Microbiol.">
        <title>Complete genome sequence of Corynebacterium casei LMG S-19264T (=DSM 44701T), isolated from a smear-ripened cheese.</title>
        <authorList>
            <consortium name="US DOE Joint Genome Institute (JGI-PGF)"/>
            <person name="Walter F."/>
            <person name="Albersmeier A."/>
            <person name="Kalinowski J."/>
            <person name="Ruckert C."/>
        </authorList>
    </citation>
    <scope>NUCLEOTIDE SEQUENCE</scope>
    <source>
        <strain evidence="1">KCTC 12344</strain>
    </source>
</reference>
<organism evidence="1 2">
    <name type="scientific">Pseudoduganella plicata</name>
    <dbReference type="NCBI Taxonomy" id="321984"/>
    <lineage>
        <taxon>Bacteria</taxon>
        <taxon>Pseudomonadati</taxon>
        <taxon>Pseudomonadota</taxon>
        <taxon>Betaproteobacteria</taxon>
        <taxon>Burkholderiales</taxon>
        <taxon>Oxalobacteraceae</taxon>
        <taxon>Telluria group</taxon>
        <taxon>Pseudoduganella</taxon>
    </lineage>
</organism>
<comment type="caution">
    <text evidence="1">The sequence shown here is derived from an EMBL/GenBank/DDBJ whole genome shotgun (WGS) entry which is preliminary data.</text>
</comment>
<protein>
    <submittedName>
        <fullName evidence="1">Uncharacterized protein</fullName>
    </submittedName>
</protein>
<dbReference type="EMBL" id="BMWW01000001">
    <property type="protein sequence ID" value="GGY77465.1"/>
    <property type="molecule type" value="Genomic_DNA"/>
</dbReference>
<sequence>MGEATAEAEGVAEAAGVAGTVAGVTDPAPAAGASVVLPGLVWVGVTEFIDRDFTTKAPARPVKPPELYVLYKT</sequence>
<name>A0AA88CAE9_9BURK</name>
<gene>
    <name evidence="1" type="ORF">GCM10007388_07820</name>
</gene>
<evidence type="ECO:0000313" key="2">
    <source>
        <dbReference type="Proteomes" id="UP000619512"/>
    </source>
</evidence>
<evidence type="ECO:0000313" key="1">
    <source>
        <dbReference type="EMBL" id="GGY77465.1"/>
    </source>
</evidence>
<proteinExistence type="predicted"/>
<dbReference type="Proteomes" id="UP000619512">
    <property type="component" value="Unassembled WGS sequence"/>
</dbReference>